<dbReference type="RefSeq" id="WP_013520316.1">
    <property type="nucleotide sequence ID" value="NZ_CP051298.1"/>
</dbReference>
<dbReference type="InterPro" id="IPR006015">
    <property type="entry name" value="Universal_stress_UspA"/>
</dbReference>
<dbReference type="OMA" id="EERCHAS"/>
<dbReference type="PANTHER" id="PTHR46268">
    <property type="entry name" value="STRESS RESPONSE PROTEIN NHAX"/>
    <property type="match status" value="1"/>
</dbReference>
<feature type="domain" description="UspA" evidence="2">
    <location>
        <begin position="4"/>
        <end position="127"/>
    </location>
</feature>
<comment type="similarity">
    <text evidence="1">Belongs to the universal stress protein A family.</text>
</comment>
<feature type="domain" description="UspA" evidence="2">
    <location>
        <begin position="134"/>
        <end position="265"/>
    </location>
</feature>
<accession>A0A858ZX33</accession>
<evidence type="ECO:0000259" key="2">
    <source>
        <dbReference type="Pfam" id="PF00582"/>
    </source>
</evidence>
<dbReference type="PANTHER" id="PTHR46268:SF15">
    <property type="entry name" value="UNIVERSAL STRESS PROTEIN HP_0031"/>
    <property type="match status" value="1"/>
</dbReference>
<dbReference type="AlphaFoldDB" id="A0A858ZX33"/>
<dbReference type="SUPFAM" id="SSF52402">
    <property type="entry name" value="Adenine nucleotide alpha hydrolases-like"/>
    <property type="match status" value="2"/>
</dbReference>
<dbReference type="InterPro" id="IPR006016">
    <property type="entry name" value="UspA"/>
</dbReference>
<dbReference type="EMBL" id="CP051298">
    <property type="protein sequence ID" value="QKD45378.1"/>
    <property type="molecule type" value="Genomic_DNA"/>
</dbReference>
<dbReference type="Proteomes" id="UP000500755">
    <property type="component" value="Chromosome"/>
</dbReference>
<evidence type="ECO:0000313" key="3">
    <source>
        <dbReference type="EMBL" id="QKD45378.1"/>
    </source>
</evidence>
<organism evidence="3 4">
    <name type="scientific">Alicycliphilus denitrificans</name>
    <dbReference type="NCBI Taxonomy" id="179636"/>
    <lineage>
        <taxon>Bacteria</taxon>
        <taxon>Pseudomonadati</taxon>
        <taxon>Pseudomonadota</taxon>
        <taxon>Betaproteobacteria</taxon>
        <taxon>Burkholderiales</taxon>
        <taxon>Comamonadaceae</taxon>
        <taxon>Alicycliphilus</taxon>
    </lineage>
</organism>
<proteinExistence type="inferred from homology"/>
<evidence type="ECO:0000256" key="1">
    <source>
        <dbReference type="ARBA" id="ARBA00008791"/>
    </source>
</evidence>
<evidence type="ECO:0000313" key="4">
    <source>
        <dbReference type="Proteomes" id="UP000500755"/>
    </source>
</evidence>
<protein>
    <submittedName>
        <fullName evidence="3">Universal stress protein</fullName>
    </submittedName>
</protein>
<dbReference type="Pfam" id="PF00582">
    <property type="entry name" value="Usp"/>
    <property type="match status" value="2"/>
</dbReference>
<dbReference type="PRINTS" id="PR01438">
    <property type="entry name" value="UNVRSLSTRESS"/>
</dbReference>
<dbReference type="CDD" id="cd00293">
    <property type="entry name" value="USP-like"/>
    <property type="match status" value="1"/>
</dbReference>
<dbReference type="Gene3D" id="3.40.50.12370">
    <property type="match status" value="1"/>
</dbReference>
<reference evidence="3 4" key="1">
    <citation type="submission" date="2020-05" db="EMBL/GenBank/DDBJ databases">
        <title>Complete genome sequence of Alicycliphilus denitrificans DP3.</title>
        <authorList>
            <person name="Chen X."/>
        </authorList>
    </citation>
    <scope>NUCLEOTIDE SEQUENCE [LARGE SCALE GENOMIC DNA]</scope>
    <source>
        <strain evidence="3 4">DP3</strain>
    </source>
</reference>
<gene>
    <name evidence="3" type="ORF">HF896_17940</name>
</gene>
<name>A0A858ZX33_9BURK</name>
<sequence length="293" mass="31958">MRLHTIVALTDFSPATEHALERAALLASAHGAQLRILFAADGPVARFDDPQARLVQRARHLSRRHGLPVQALPPEPDGAADGVLRAAAQADLLVLDARMRRGWRSLWHGSLLMRMLRRSPCPVLVVREAPCGAYGHVLVDVDFSLASRAVVRYAGELQDSATIELFHGADRREPSVAQAYRQDVRLQARQRRVRLSDAFHARRNRVAMTTGTQDAVQQLVVQQQRTGADLLVLGGLPPGLVRSWWQGRRVRRLLGGVDCDVLVCRPQQAGGELVARGAALHAGDVGVAVGRAA</sequence>